<dbReference type="EMBL" id="CAAALY010273088">
    <property type="protein sequence ID" value="VEL42201.1"/>
    <property type="molecule type" value="Genomic_DNA"/>
</dbReference>
<feature type="region of interest" description="Disordered" evidence="1">
    <location>
        <begin position="37"/>
        <end position="110"/>
    </location>
</feature>
<evidence type="ECO:0000313" key="3">
    <source>
        <dbReference type="Proteomes" id="UP000784294"/>
    </source>
</evidence>
<evidence type="ECO:0000313" key="2">
    <source>
        <dbReference type="EMBL" id="VEL42201.1"/>
    </source>
</evidence>
<gene>
    <name evidence="2" type="ORF">PXEA_LOCUS35641</name>
</gene>
<feature type="region of interest" description="Disordered" evidence="1">
    <location>
        <begin position="1"/>
        <end position="25"/>
    </location>
</feature>
<organism evidence="2 3">
    <name type="scientific">Protopolystoma xenopodis</name>
    <dbReference type="NCBI Taxonomy" id="117903"/>
    <lineage>
        <taxon>Eukaryota</taxon>
        <taxon>Metazoa</taxon>
        <taxon>Spiralia</taxon>
        <taxon>Lophotrochozoa</taxon>
        <taxon>Platyhelminthes</taxon>
        <taxon>Monogenea</taxon>
        <taxon>Polyopisthocotylea</taxon>
        <taxon>Polystomatidea</taxon>
        <taxon>Polystomatidae</taxon>
        <taxon>Protopolystoma</taxon>
    </lineage>
</organism>
<sequence>MPKRRSQTDRLTVESELAGLGGSGGLAALRRVRVRGGPAAVGSRQTGAGVARRPDEVAGPGRLYGQRDLRGHSASSLREPDQTGEKEEKEAWQVMQPRRKKWPPDYRGLSGQTKMKITLVTRTADRLENKVGRSIG</sequence>
<dbReference type="AlphaFoldDB" id="A0A448XQ62"/>
<feature type="compositionally biased region" description="Basic and acidic residues" evidence="1">
    <location>
        <begin position="78"/>
        <end position="91"/>
    </location>
</feature>
<comment type="caution">
    <text evidence="2">The sequence shown here is derived from an EMBL/GenBank/DDBJ whole genome shotgun (WGS) entry which is preliminary data.</text>
</comment>
<feature type="compositionally biased region" description="Basic and acidic residues" evidence="1">
    <location>
        <begin position="1"/>
        <end position="13"/>
    </location>
</feature>
<dbReference type="Proteomes" id="UP000784294">
    <property type="component" value="Unassembled WGS sequence"/>
</dbReference>
<accession>A0A448XQ62</accession>
<protein>
    <submittedName>
        <fullName evidence="2">Uncharacterized protein</fullName>
    </submittedName>
</protein>
<proteinExistence type="predicted"/>
<reference evidence="2" key="1">
    <citation type="submission" date="2018-11" db="EMBL/GenBank/DDBJ databases">
        <authorList>
            <consortium name="Pathogen Informatics"/>
        </authorList>
    </citation>
    <scope>NUCLEOTIDE SEQUENCE</scope>
</reference>
<evidence type="ECO:0000256" key="1">
    <source>
        <dbReference type="SAM" id="MobiDB-lite"/>
    </source>
</evidence>
<keyword evidence="3" id="KW-1185">Reference proteome</keyword>
<name>A0A448XQ62_9PLAT</name>